<evidence type="ECO:0000313" key="5">
    <source>
        <dbReference type="Proteomes" id="UP000276776"/>
    </source>
</evidence>
<protein>
    <submittedName>
        <fullName evidence="6">CCDC92 domain-containing protein</fullName>
    </submittedName>
</protein>
<evidence type="ECO:0000256" key="2">
    <source>
        <dbReference type="SAM" id="Coils"/>
    </source>
</evidence>
<reference evidence="4 5" key="2">
    <citation type="submission" date="2018-11" db="EMBL/GenBank/DDBJ databases">
        <authorList>
            <consortium name="Pathogen Informatics"/>
        </authorList>
    </citation>
    <scope>NUCLEOTIDE SEQUENCE [LARGE SCALE GENOMIC DNA]</scope>
</reference>
<feature type="domain" description="CCDC92/74 N-terminal" evidence="3">
    <location>
        <begin position="45"/>
        <end position="88"/>
    </location>
</feature>
<feature type="coiled-coil region" evidence="2">
    <location>
        <begin position="80"/>
        <end position="167"/>
    </location>
</feature>
<name>A0A0N5D7M7_THECL</name>
<keyword evidence="1 2" id="KW-0175">Coiled coil</keyword>
<dbReference type="Gene3D" id="1.10.287.1490">
    <property type="match status" value="1"/>
</dbReference>
<evidence type="ECO:0000313" key="6">
    <source>
        <dbReference type="WBParaSite" id="TCLT_0000907901-mRNA-1"/>
    </source>
</evidence>
<dbReference type="WBParaSite" id="TCLT_0000907901-mRNA-1">
    <property type="protein sequence ID" value="TCLT_0000907901-mRNA-1"/>
    <property type="gene ID" value="TCLT_0000907901"/>
</dbReference>
<accession>A0A0N5D7M7</accession>
<evidence type="ECO:0000259" key="3">
    <source>
        <dbReference type="Pfam" id="PF14916"/>
    </source>
</evidence>
<dbReference type="AlphaFoldDB" id="A0A0N5D7M7"/>
<dbReference type="InterPro" id="IPR039496">
    <property type="entry name" value="CCDC92/74_N"/>
</dbReference>
<dbReference type="Proteomes" id="UP000276776">
    <property type="component" value="Unassembled WGS sequence"/>
</dbReference>
<dbReference type="OrthoDB" id="2155209at2759"/>
<dbReference type="Pfam" id="PF14916">
    <property type="entry name" value="CCDC92"/>
    <property type="match status" value="1"/>
</dbReference>
<evidence type="ECO:0000313" key="4">
    <source>
        <dbReference type="EMBL" id="VDN06671.1"/>
    </source>
</evidence>
<organism evidence="6">
    <name type="scientific">Thelazia callipaeda</name>
    <name type="common">Oriental eyeworm</name>
    <name type="synonym">Parasitic nematode</name>
    <dbReference type="NCBI Taxonomy" id="103827"/>
    <lineage>
        <taxon>Eukaryota</taxon>
        <taxon>Metazoa</taxon>
        <taxon>Ecdysozoa</taxon>
        <taxon>Nematoda</taxon>
        <taxon>Chromadorea</taxon>
        <taxon>Rhabditida</taxon>
        <taxon>Spirurina</taxon>
        <taxon>Spiruromorpha</taxon>
        <taxon>Thelazioidea</taxon>
        <taxon>Thelaziidae</taxon>
        <taxon>Thelazia</taxon>
    </lineage>
</organism>
<dbReference type="PANTHER" id="PTHR14882">
    <property type="entry name" value="COILED-COIL DOMAIN-CONTAINING 74A"/>
    <property type="match status" value="1"/>
</dbReference>
<keyword evidence="5" id="KW-1185">Reference proteome</keyword>
<dbReference type="EMBL" id="UYYF01004726">
    <property type="protein sequence ID" value="VDN06671.1"/>
    <property type="molecule type" value="Genomic_DNA"/>
</dbReference>
<dbReference type="InterPro" id="IPR040370">
    <property type="entry name" value="CCDC74A/CCDC74B/CCDC92"/>
</dbReference>
<dbReference type="PANTHER" id="PTHR14882:SF1">
    <property type="entry name" value="CCDC92 DOMAIN-CONTAINING PROTEIN"/>
    <property type="match status" value="1"/>
</dbReference>
<sequence length="318" mass="36298">MSTKWNIQKVNFDQVESLIDKICAKRITAAVQERDDMWRRHENAQILFLQNENSQMLTGLHAEIDRLHHHLRDLYHRLYVKSSANSTAKLENENEQLRKRLELAEQNANELNQKLEKCEKKSAAVEEQFSETIRMLKDQLAFQGNRIRQLTDELREKTAHMAKLMSQLPFGIASDASEADSSVVLKRFHSQPVVQWNAAPASFFGKKTKNLPRTGLTRSVSVSYPGGRPNVVVRRYNSTSSTTRSHHLPSLYSKPCNAMTSGFSIEKPIRLPLLILRDQMLYTRSLYEIQNSIFASSAESSTSTATTLKTSVFTNRSV</sequence>
<proteinExistence type="predicted"/>
<dbReference type="STRING" id="103827.A0A0N5D7M7"/>
<dbReference type="OMA" id="ENSQMLT"/>
<evidence type="ECO:0000256" key="1">
    <source>
        <dbReference type="ARBA" id="ARBA00023054"/>
    </source>
</evidence>
<gene>
    <name evidence="4" type="ORF">TCLT_LOCUS9068</name>
</gene>
<reference evidence="6" key="1">
    <citation type="submission" date="2017-02" db="UniProtKB">
        <authorList>
            <consortium name="WormBaseParasite"/>
        </authorList>
    </citation>
    <scope>IDENTIFICATION</scope>
</reference>